<evidence type="ECO:0000259" key="2">
    <source>
        <dbReference type="PROSITE" id="PS50164"/>
    </source>
</evidence>
<dbReference type="GO" id="GO:0004519">
    <property type="term" value="F:endonuclease activity"/>
    <property type="evidence" value="ECO:0007669"/>
    <property type="project" value="UniProtKB-KW"/>
</dbReference>
<dbReference type="InterPro" id="IPR000305">
    <property type="entry name" value="GIY-YIG_endonuc"/>
</dbReference>
<dbReference type="Gene3D" id="3.40.1440.10">
    <property type="entry name" value="GIY-YIG endonuclease"/>
    <property type="match status" value="1"/>
</dbReference>
<name>R9PRZ6_AGAAL</name>
<dbReference type="OrthoDB" id="9797095at2"/>
<sequence length="110" mass="12347">MSGDDSLVVKQATSEWFLYIIRTKQRHLYTGVTTDVARRFAEHQQGGVKGAKALRGKGPLQLVYQQCLASKQQAMRLEYAIKQLPKAAKERLVQGEIDWQSVLPESSSKA</sequence>
<dbReference type="InterPro" id="IPR050190">
    <property type="entry name" value="UPF0213_domain"/>
</dbReference>
<dbReference type="PROSITE" id="PS50164">
    <property type="entry name" value="GIY_YIG"/>
    <property type="match status" value="1"/>
</dbReference>
<evidence type="ECO:0000256" key="1">
    <source>
        <dbReference type="ARBA" id="ARBA00007435"/>
    </source>
</evidence>
<protein>
    <submittedName>
        <fullName evidence="3">Endonuclease containing a URI domain</fullName>
    </submittedName>
</protein>
<keyword evidence="4" id="KW-1185">Reference proteome</keyword>
<reference evidence="3" key="1">
    <citation type="journal article" date="2013" name="Genome Announc.">
        <title>Draft Genome Sequence of Agarivorans albus Strain MKT 106T, an Agarolytic Marine Bacterium.</title>
        <authorList>
            <person name="Yasuike M."/>
            <person name="Nakamura Y."/>
            <person name="Kai W."/>
            <person name="Fujiwara A."/>
            <person name="Fukui Y."/>
            <person name="Satomi M."/>
            <person name="Sano M."/>
        </authorList>
    </citation>
    <scope>NUCLEOTIDE SEQUENCE [LARGE SCALE GENOMIC DNA]</scope>
</reference>
<gene>
    <name evidence="3" type="ORF">AALB_4160</name>
</gene>
<dbReference type="SUPFAM" id="SSF82771">
    <property type="entry name" value="GIY-YIG endonuclease"/>
    <property type="match status" value="1"/>
</dbReference>
<dbReference type="InterPro" id="IPR035901">
    <property type="entry name" value="GIY-YIG_endonuc_sf"/>
</dbReference>
<dbReference type="STRING" id="1331007.AALB_4160"/>
<evidence type="ECO:0000313" key="3">
    <source>
        <dbReference type="EMBL" id="GAD04080.1"/>
    </source>
</evidence>
<dbReference type="EMBL" id="BARX01000042">
    <property type="protein sequence ID" value="GAD04080.1"/>
    <property type="molecule type" value="Genomic_DNA"/>
</dbReference>
<dbReference type="RefSeq" id="WP_016403847.1">
    <property type="nucleotide sequence ID" value="NZ_BARX01000042.1"/>
</dbReference>
<dbReference type="PANTHER" id="PTHR34477">
    <property type="entry name" value="UPF0213 PROTEIN YHBQ"/>
    <property type="match status" value="1"/>
</dbReference>
<proteinExistence type="inferred from homology"/>
<dbReference type="Proteomes" id="UP000014461">
    <property type="component" value="Unassembled WGS sequence"/>
</dbReference>
<feature type="domain" description="GIY-YIG" evidence="2">
    <location>
        <begin position="14"/>
        <end position="91"/>
    </location>
</feature>
<comment type="caution">
    <text evidence="3">The sequence shown here is derived from an EMBL/GenBank/DDBJ whole genome shotgun (WGS) entry which is preliminary data.</text>
</comment>
<dbReference type="AlphaFoldDB" id="R9PRZ6"/>
<accession>R9PRZ6</accession>
<keyword evidence="3" id="KW-0378">Hydrolase</keyword>
<dbReference type="PANTHER" id="PTHR34477:SF1">
    <property type="entry name" value="UPF0213 PROTEIN YHBQ"/>
    <property type="match status" value="1"/>
</dbReference>
<keyword evidence="3" id="KW-0540">Nuclease</keyword>
<organism evidence="3 4">
    <name type="scientific">Agarivorans albus MKT 106</name>
    <dbReference type="NCBI Taxonomy" id="1331007"/>
    <lineage>
        <taxon>Bacteria</taxon>
        <taxon>Pseudomonadati</taxon>
        <taxon>Pseudomonadota</taxon>
        <taxon>Gammaproteobacteria</taxon>
        <taxon>Alteromonadales</taxon>
        <taxon>Alteromonadaceae</taxon>
        <taxon>Agarivorans</taxon>
    </lineage>
</organism>
<evidence type="ECO:0000313" key="4">
    <source>
        <dbReference type="Proteomes" id="UP000014461"/>
    </source>
</evidence>
<keyword evidence="3" id="KW-0255">Endonuclease</keyword>
<dbReference type="CDD" id="cd10456">
    <property type="entry name" value="GIY-YIG_UPF0213"/>
    <property type="match status" value="1"/>
</dbReference>
<comment type="similarity">
    <text evidence="1">Belongs to the UPF0213 family.</text>
</comment>
<dbReference type="Pfam" id="PF01541">
    <property type="entry name" value="GIY-YIG"/>
    <property type="match status" value="1"/>
</dbReference>